<evidence type="ECO:0000313" key="2">
    <source>
        <dbReference type="Proteomes" id="UP001082703"/>
    </source>
</evidence>
<dbReference type="Proteomes" id="UP001082703">
    <property type="component" value="Unassembled WGS sequence"/>
</dbReference>
<dbReference type="RefSeq" id="WP_268058805.1">
    <property type="nucleotide sequence ID" value="NZ_JAPOHA010000011.1"/>
</dbReference>
<dbReference type="EMBL" id="JAPOHA010000011">
    <property type="protein sequence ID" value="MCY1714746.1"/>
    <property type="molecule type" value="Genomic_DNA"/>
</dbReference>
<gene>
    <name evidence="1" type="ORF">OUY18_10825</name>
</gene>
<evidence type="ECO:0000313" key="1">
    <source>
        <dbReference type="EMBL" id="MCY1714746.1"/>
    </source>
</evidence>
<keyword evidence="2" id="KW-1185">Reference proteome</keyword>
<accession>A0ABT4BXV2</accession>
<comment type="caution">
    <text evidence="1">The sequence shown here is derived from an EMBL/GenBank/DDBJ whole genome shotgun (WGS) entry which is preliminary data.</text>
</comment>
<protein>
    <submittedName>
        <fullName evidence="1">Uncharacterized protein</fullName>
    </submittedName>
</protein>
<sequence>MKELAVKAIINNEKLTRVNWYQGDKLKENQVGIKKENSKWVVYVTDERANIVDGSTIEFDNDEEAYNALIRKARYGKKKFG</sequence>
<organism evidence="1 2">
    <name type="scientific">Caproiciproducens galactitolivorans</name>
    <dbReference type="NCBI Taxonomy" id="642589"/>
    <lineage>
        <taxon>Bacteria</taxon>
        <taxon>Bacillati</taxon>
        <taxon>Bacillota</taxon>
        <taxon>Clostridia</taxon>
        <taxon>Eubacteriales</taxon>
        <taxon>Acutalibacteraceae</taxon>
        <taxon>Caproiciproducens</taxon>
    </lineage>
</organism>
<reference evidence="1 2" key="1">
    <citation type="submission" date="2022-11" db="EMBL/GenBank/DDBJ databases">
        <authorList>
            <person name="Caiyu Z."/>
        </authorList>
    </citation>
    <scope>NUCLEOTIDE SEQUENCE [LARGE SCALE GENOMIC DNA]</scope>
    <source>
        <strain evidence="1 2">YR-4</strain>
    </source>
</reference>
<proteinExistence type="predicted"/>
<name>A0ABT4BXV2_9FIRM</name>